<dbReference type="OrthoDB" id="4177129at2"/>
<accession>A0A3R5QR13</accession>
<keyword evidence="4" id="KW-1185">Reference proteome</keyword>
<reference evidence="3 4" key="1">
    <citation type="submission" date="2018-01" db="EMBL/GenBank/DDBJ databases">
        <title>Genome Sequencing and Assembly of Anaerobacter polyendosporus strain CT4.</title>
        <authorList>
            <person name="Tachaapaikoon C."/>
            <person name="Sutheeworapong S."/>
            <person name="Jenjaroenpun P."/>
            <person name="Wongsurawat T."/>
            <person name="Nookeaw I."/>
            <person name="Cheawchanlertfa P."/>
            <person name="Kosugi A."/>
            <person name="Cheevadhanarak S."/>
            <person name="Ratanakhanokchai K."/>
        </authorList>
    </citation>
    <scope>NUCLEOTIDE SEQUENCE [LARGE SCALE GENOMIC DNA]</scope>
    <source>
        <strain evidence="3 4">CT4</strain>
    </source>
</reference>
<protein>
    <recommendedName>
        <fullName evidence="2">CAAX prenyl protease 2/Lysostaphin resistance protein A-like domain-containing protein</fullName>
    </recommendedName>
</protein>
<evidence type="ECO:0000259" key="2">
    <source>
        <dbReference type="Pfam" id="PF02517"/>
    </source>
</evidence>
<feature type="domain" description="CAAX prenyl protease 2/Lysostaphin resistance protein A-like" evidence="2">
    <location>
        <begin position="157"/>
        <end position="244"/>
    </location>
</feature>
<name>A0A3R5QR13_9CLOT</name>
<gene>
    <name evidence="3" type="ORF">C1I91_00290</name>
</gene>
<evidence type="ECO:0000313" key="4">
    <source>
        <dbReference type="Proteomes" id="UP000286268"/>
    </source>
</evidence>
<feature type="transmembrane region" description="Helical" evidence="1">
    <location>
        <begin position="116"/>
        <end position="138"/>
    </location>
</feature>
<feature type="transmembrane region" description="Helical" evidence="1">
    <location>
        <begin position="75"/>
        <end position="95"/>
    </location>
</feature>
<feature type="transmembrane region" description="Helical" evidence="1">
    <location>
        <begin position="211"/>
        <end position="227"/>
    </location>
</feature>
<dbReference type="GO" id="GO:0004175">
    <property type="term" value="F:endopeptidase activity"/>
    <property type="evidence" value="ECO:0007669"/>
    <property type="project" value="UniProtKB-ARBA"/>
</dbReference>
<dbReference type="InterPro" id="IPR052710">
    <property type="entry name" value="CAAX_protease"/>
</dbReference>
<sequence>MNLRKLIIFNPFIDLEEEKVSPEKFGIFVAIMIAVLFALIIPFAVDIVLMIGSAIKAYSVSPLSVDGAIKGIEKSQSFLLISTLISFLLTIIIMWKGFTKKTHNYFPERKFKTSDILGVIALILGFRLLFSGSLSYLVDLIPVPDFIEKAFDQMFINPAIGIITAVIIAPIQEEFVNRGIILNGLSKKYSPKVALVISALIFAAMHMNLPQGINAFLLGLILGYVYLSTKSIFLSILCHATNNICAIIPELKNIHNIYLLVATSIAVVVVGILLMRFGLKRLDLKNRRIHYDSIRNSTNFDKELDFNI</sequence>
<dbReference type="InterPro" id="IPR003675">
    <property type="entry name" value="Rce1/LyrA-like_dom"/>
</dbReference>
<dbReference type="AlphaFoldDB" id="A0A3R5QR13"/>
<organism evidence="3 4">
    <name type="scientific">Clostridium manihotivorum</name>
    <dbReference type="NCBI Taxonomy" id="2320868"/>
    <lineage>
        <taxon>Bacteria</taxon>
        <taxon>Bacillati</taxon>
        <taxon>Bacillota</taxon>
        <taxon>Clostridia</taxon>
        <taxon>Eubacteriales</taxon>
        <taxon>Clostridiaceae</taxon>
        <taxon>Clostridium</taxon>
    </lineage>
</organism>
<dbReference type="Pfam" id="PF02517">
    <property type="entry name" value="Rce1-like"/>
    <property type="match status" value="1"/>
</dbReference>
<feature type="transmembrane region" description="Helical" evidence="1">
    <location>
        <begin position="25"/>
        <end position="55"/>
    </location>
</feature>
<keyword evidence="1" id="KW-1133">Transmembrane helix</keyword>
<feature type="transmembrane region" description="Helical" evidence="1">
    <location>
        <begin position="257"/>
        <end position="279"/>
    </location>
</feature>
<feature type="transmembrane region" description="Helical" evidence="1">
    <location>
        <begin position="189"/>
        <end position="205"/>
    </location>
</feature>
<keyword evidence="1" id="KW-0812">Transmembrane</keyword>
<dbReference type="Proteomes" id="UP000286268">
    <property type="component" value="Chromosome"/>
</dbReference>
<dbReference type="EMBL" id="CP025746">
    <property type="protein sequence ID" value="QAA30248.1"/>
    <property type="molecule type" value="Genomic_DNA"/>
</dbReference>
<evidence type="ECO:0000313" key="3">
    <source>
        <dbReference type="EMBL" id="QAA30248.1"/>
    </source>
</evidence>
<dbReference type="KEGG" id="cmah:C1I91_00290"/>
<keyword evidence="1" id="KW-0472">Membrane</keyword>
<dbReference type="PANTHER" id="PTHR36435:SF1">
    <property type="entry name" value="CAAX AMINO TERMINAL PROTEASE FAMILY PROTEIN"/>
    <property type="match status" value="1"/>
</dbReference>
<evidence type="ECO:0000256" key="1">
    <source>
        <dbReference type="SAM" id="Phobius"/>
    </source>
</evidence>
<proteinExistence type="predicted"/>
<dbReference type="GO" id="GO:0080120">
    <property type="term" value="P:CAAX-box protein maturation"/>
    <property type="evidence" value="ECO:0007669"/>
    <property type="project" value="UniProtKB-ARBA"/>
</dbReference>
<dbReference type="RefSeq" id="WP_128210699.1">
    <property type="nucleotide sequence ID" value="NZ_CP025746.1"/>
</dbReference>
<dbReference type="PANTHER" id="PTHR36435">
    <property type="entry name" value="SLR1288 PROTEIN"/>
    <property type="match status" value="1"/>
</dbReference>
<feature type="transmembrane region" description="Helical" evidence="1">
    <location>
        <begin position="150"/>
        <end position="169"/>
    </location>
</feature>